<protein>
    <submittedName>
        <fullName evidence="1">Uncharacterized protein</fullName>
    </submittedName>
</protein>
<reference evidence="1" key="1">
    <citation type="submission" date="2023-04" db="EMBL/GenBank/DDBJ databases">
        <title>Draft Genome sequencing of Naganishia species isolated from polar environments using Oxford Nanopore Technology.</title>
        <authorList>
            <person name="Leo P."/>
            <person name="Venkateswaran K."/>
        </authorList>
    </citation>
    <scope>NUCLEOTIDE SEQUENCE</scope>
    <source>
        <strain evidence="1">MNA-CCFEE 5425</strain>
    </source>
</reference>
<organism evidence="1 2">
    <name type="scientific">Naganishia vaughanmartiniae</name>
    <dbReference type="NCBI Taxonomy" id="1424756"/>
    <lineage>
        <taxon>Eukaryota</taxon>
        <taxon>Fungi</taxon>
        <taxon>Dikarya</taxon>
        <taxon>Basidiomycota</taxon>
        <taxon>Agaricomycotina</taxon>
        <taxon>Tremellomycetes</taxon>
        <taxon>Filobasidiales</taxon>
        <taxon>Filobasidiaceae</taxon>
        <taxon>Naganishia</taxon>
    </lineage>
</organism>
<sequence>MGKMAEHQRKLLEQMMGPEAMGITQINVDWWDPRVCKNYLCGTCPHEIFGNTKMDMGPCPKLHSEAIAKKFQEAKAQNPSDPRFAAFEQEYQNNIYAFVDDCDRKIRMSQKRLEKTPEENRRTMKEVGEIELAIQGQTEEIEQLGEAGKVEESMAKLEAVEALKSEKSEKEASLPSNSKRELQRLSETGGASGHQKLRVCETCGAYLSILDSDRRLADHFGGKMHLGYHELRKLLEKFNEQRQAARMGMNGPRPTGPPAPGAPRGPMTGAPLAPSAPRFGGAPAPHNGLMAPPPASFDDPMTPVGQIGLPVDLDREADSAIPGHGDKKRREAMELLQDSRHERSRDDDRERRRDRSRDRSDRYRDRSRERSSRHDDRKDRERHRDRDSRDRDVEKERGSRDKERSERRDKASRSRSPARRRFE</sequence>
<accession>A0ACC2XPH8</accession>
<dbReference type="EMBL" id="JASBWU010000001">
    <property type="protein sequence ID" value="KAJ9125541.1"/>
    <property type="molecule type" value="Genomic_DNA"/>
</dbReference>
<evidence type="ECO:0000313" key="2">
    <source>
        <dbReference type="Proteomes" id="UP001243375"/>
    </source>
</evidence>
<gene>
    <name evidence="1" type="ORF">QFC22_000503</name>
</gene>
<name>A0ACC2XPH8_9TREE</name>
<evidence type="ECO:0000313" key="1">
    <source>
        <dbReference type="EMBL" id="KAJ9125541.1"/>
    </source>
</evidence>
<proteinExistence type="predicted"/>
<keyword evidence="2" id="KW-1185">Reference proteome</keyword>
<dbReference type="Proteomes" id="UP001243375">
    <property type="component" value="Unassembled WGS sequence"/>
</dbReference>
<comment type="caution">
    <text evidence="1">The sequence shown here is derived from an EMBL/GenBank/DDBJ whole genome shotgun (WGS) entry which is preliminary data.</text>
</comment>